<feature type="transmembrane region" description="Helical" evidence="6">
    <location>
        <begin position="46"/>
        <end position="69"/>
    </location>
</feature>
<comment type="subcellular location">
    <subcellularLocation>
        <location evidence="1">Membrane</location>
        <topology evidence="1">Multi-pass membrane protein</topology>
    </subcellularLocation>
</comment>
<keyword evidence="3 6" id="KW-0812">Transmembrane</keyword>
<evidence type="ECO:0000256" key="4">
    <source>
        <dbReference type="ARBA" id="ARBA00022989"/>
    </source>
</evidence>
<dbReference type="GO" id="GO:0016020">
    <property type="term" value="C:membrane"/>
    <property type="evidence" value="ECO:0007669"/>
    <property type="project" value="UniProtKB-SubCell"/>
</dbReference>
<dbReference type="AlphaFoldDB" id="D4LDF3"/>
<dbReference type="PATRIC" id="fig|213810.4.peg.1456"/>
<feature type="transmembrane region" description="Helical" evidence="6">
    <location>
        <begin position="81"/>
        <end position="100"/>
    </location>
</feature>
<dbReference type="STRING" id="213810.RUM_15570"/>
<reference evidence="7" key="1">
    <citation type="submission" date="2010-03" db="EMBL/GenBank/DDBJ databases">
        <title>The genome sequence of Ruminococcus sp. 18P13.</title>
        <authorList>
            <consortium name="metaHIT consortium -- http://www.metahit.eu/"/>
            <person name="Pajon A."/>
            <person name="Turner K."/>
            <person name="Parkhill J."/>
            <person name="Bernalier A."/>
        </authorList>
    </citation>
    <scope>NUCLEOTIDE SEQUENCE [LARGE SCALE GENOMIC DNA]</scope>
    <source>
        <strain evidence="7">Type strain: 18P13</strain>
    </source>
</reference>
<evidence type="ECO:0000313" key="8">
    <source>
        <dbReference type="Proteomes" id="UP000007054"/>
    </source>
</evidence>
<keyword evidence="8" id="KW-1185">Reference proteome</keyword>
<name>D4LDF3_RUMC1</name>
<evidence type="ECO:0000256" key="3">
    <source>
        <dbReference type="ARBA" id="ARBA00022692"/>
    </source>
</evidence>
<dbReference type="FunFam" id="1.20.1260.100:FF:000001">
    <property type="entry name" value="translocator protein 2"/>
    <property type="match status" value="1"/>
</dbReference>
<keyword evidence="7" id="KW-0675">Receptor</keyword>
<organism evidence="7 8">
    <name type="scientific">Ruminococcus champanellensis (strain DSM 18848 / JCM 17042 / KCTC 15320 / 18P13)</name>
    <dbReference type="NCBI Taxonomy" id="213810"/>
    <lineage>
        <taxon>Bacteria</taxon>
        <taxon>Bacillati</taxon>
        <taxon>Bacillota</taxon>
        <taxon>Clostridia</taxon>
        <taxon>Eubacteriales</taxon>
        <taxon>Oscillospiraceae</taxon>
        <taxon>Ruminococcus</taxon>
    </lineage>
</organism>
<evidence type="ECO:0000256" key="2">
    <source>
        <dbReference type="ARBA" id="ARBA00007524"/>
    </source>
</evidence>
<dbReference type="InterPro" id="IPR004307">
    <property type="entry name" value="TspO_MBR"/>
</dbReference>
<dbReference type="PANTHER" id="PTHR10057:SF0">
    <property type="entry name" value="TRANSLOCATOR PROTEIN"/>
    <property type="match status" value="1"/>
</dbReference>
<gene>
    <name evidence="7" type="ordered locus">RUM_15570</name>
</gene>
<evidence type="ECO:0000313" key="7">
    <source>
        <dbReference type="EMBL" id="CBL17648.1"/>
    </source>
</evidence>
<dbReference type="KEGG" id="rch:RUM_15570"/>
<dbReference type="HOGENOM" id="CLU_091805_2_0_9"/>
<dbReference type="Proteomes" id="UP000007054">
    <property type="component" value="Chromosome"/>
</dbReference>
<sequence>MKIEGKKLLLALVIPLGVGGLSAWVTRDAMEQYGGLVQPPLAPPGWIFPVVWGILFVLMGISSYLIHTAQVLPQPRARAMYWYYGQLAVNFFWSVLFFNLQGYLGAFIWLCLLWVWVLVMIRGFWRIRPMAGILQLPYLAWITFAGYLNFGVWYLNR</sequence>
<dbReference type="CDD" id="cd15904">
    <property type="entry name" value="TSPO_MBR"/>
    <property type="match status" value="1"/>
</dbReference>
<dbReference type="GeneID" id="83156273"/>
<dbReference type="GO" id="GO:0033013">
    <property type="term" value="P:tetrapyrrole metabolic process"/>
    <property type="evidence" value="ECO:0007669"/>
    <property type="project" value="UniProtKB-ARBA"/>
</dbReference>
<comment type="similarity">
    <text evidence="2">Belongs to the TspO/BZRP family.</text>
</comment>
<proteinExistence type="inferred from homology"/>
<dbReference type="InterPro" id="IPR038330">
    <property type="entry name" value="TspO/MBR-related_sf"/>
</dbReference>
<keyword evidence="4 6" id="KW-1133">Transmembrane helix</keyword>
<dbReference type="PIRSF" id="PIRSF005859">
    <property type="entry name" value="PBR"/>
    <property type="match status" value="1"/>
</dbReference>
<dbReference type="PANTHER" id="PTHR10057">
    <property type="entry name" value="PERIPHERAL-TYPE BENZODIAZEPINE RECEPTOR"/>
    <property type="match status" value="1"/>
</dbReference>
<evidence type="ECO:0000256" key="6">
    <source>
        <dbReference type="SAM" id="Phobius"/>
    </source>
</evidence>
<dbReference type="BioCyc" id="RCHA213810:RUM_RS07580-MONOMER"/>
<dbReference type="Gene3D" id="1.20.1260.100">
    <property type="entry name" value="TspO/MBR protein"/>
    <property type="match status" value="1"/>
</dbReference>
<dbReference type="EMBL" id="FP929052">
    <property type="protein sequence ID" value="CBL17648.1"/>
    <property type="molecule type" value="Genomic_DNA"/>
</dbReference>
<evidence type="ECO:0000256" key="5">
    <source>
        <dbReference type="ARBA" id="ARBA00023136"/>
    </source>
</evidence>
<keyword evidence="5 6" id="KW-0472">Membrane</keyword>
<reference evidence="7" key="2">
    <citation type="submission" date="2010-03" db="EMBL/GenBank/DDBJ databases">
        <authorList>
            <person name="Pajon A."/>
        </authorList>
    </citation>
    <scope>NUCLEOTIDE SEQUENCE</scope>
    <source>
        <strain evidence="7">Type strain: 18P13</strain>
    </source>
</reference>
<accession>D4LDF3</accession>
<evidence type="ECO:0000256" key="1">
    <source>
        <dbReference type="ARBA" id="ARBA00004141"/>
    </source>
</evidence>
<dbReference type="RefSeq" id="WP_015558554.1">
    <property type="nucleotide sequence ID" value="NC_021039.1"/>
</dbReference>
<protein>
    <submittedName>
        <fullName evidence="7">Tryptophan-rich sensory protein (Mitochondrial benzodiazepine receptor homolog)</fullName>
    </submittedName>
</protein>
<dbReference type="Pfam" id="PF03073">
    <property type="entry name" value="TspO_MBR"/>
    <property type="match status" value="1"/>
</dbReference>
<feature type="transmembrane region" description="Helical" evidence="6">
    <location>
        <begin position="136"/>
        <end position="155"/>
    </location>
</feature>
<feature type="transmembrane region" description="Helical" evidence="6">
    <location>
        <begin position="106"/>
        <end position="124"/>
    </location>
</feature>